<proteinExistence type="predicted"/>
<comment type="caution">
    <text evidence="2">The sequence shown here is derived from an EMBL/GenBank/DDBJ whole genome shotgun (WGS) entry which is preliminary data.</text>
</comment>
<dbReference type="EMBL" id="BGPR01005852">
    <property type="protein sequence ID" value="GBN14008.1"/>
    <property type="molecule type" value="Genomic_DNA"/>
</dbReference>
<sequence>MGPQHHCQTTETPVFYPKKVPVQYHRGVQHHPKGGSPGHRSCTGPENACNSPLAMDPSPATSRDSVSTLQTTADVGKEEIPFIMQRDVHLLYVITTRNQAHNS</sequence>
<feature type="compositionally biased region" description="Polar residues" evidence="1">
    <location>
        <begin position="59"/>
        <end position="72"/>
    </location>
</feature>
<feature type="region of interest" description="Disordered" evidence="1">
    <location>
        <begin position="27"/>
        <end position="72"/>
    </location>
</feature>
<keyword evidence="3" id="KW-1185">Reference proteome</keyword>
<dbReference type="AlphaFoldDB" id="A0A4Y2LH25"/>
<evidence type="ECO:0000313" key="2">
    <source>
        <dbReference type="EMBL" id="GBN14008.1"/>
    </source>
</evidence>
<gene>
    <name evidence="2" type="ORF">AVEN_125596_1</name>
</gene>
<organism evidence="2 3">
    <name type="scientific">Araneus ventricosus</name>
    <name type="common">Orbweaver spider</name>
    <name type="synonym">Epeira ventricosa</name>
    <dbReference type="NCBI Taxonomy" id="182803"/>
    <lineage>
        <taxon>Eukaryota</taxon>
        <taxon>Metazoa</taxon>
        <taxon>Ecdysozoa</taxon>
        <taxon>Arthropoda</taxon>
        <taxon>Chelicerata</taxon>
        <taxon>Arachnida</taxon>
        <taxon>Araneae</taxon>
        <taxon>Araneomorphae</taxon>
        <taxon>Entelegynae</taxon>
        <taxon>Araneoidea</taxon>
        <taxon>Araneidae</taxon>
        <taxon>Araneus</taxon>
    </lineage>
</organism>
<reference evidence="2 3" key="1">
    <citation type="journal article" date="2019" name="Sci. Rep.">
        <title>Orb-weaving spider Araneus ventricosus genome elucidates the spidroin gene catalogue.</title>
        <authorList>
            <person name="Kono N."/>
            <person name="Nakamura H."/>
            <person name="Ohtoshi R."/>
            <person name="Moran D.A.P."/>
            <person name="Shinohara A."/>
            <person name="Yoshida Y."/>
            <person name="Fujiwara M."/>
            <person name="Mori M."/>
            <person name="Tomita M."/>
            <person name="Arakawa K."/>
        </authorList>
    </citation>
    <scope>NUCLEOTIDE SEQUENCE [LARGE SCALE GENOMIC DNA]</scope>
</reference>
<dbReference type="Proteomes" id="UP000499080">
    <property type="component" value="Unassembled WGS sequence"/>
</dbReference>
<evidence type="ECO:0000256" key="1">
    <source>
        <dbReference type="SAM" id="MobiDB-lite"/>
    </source>
</evidence>
<name>A0A4Y2LH25_ARAVE</name>
<evidence type="ECO:0000313" key="3">
    <source>
        <dbReference type="Proteomes" id="UP000499080"/>
    </source>
</evidence>
<accession>A0A4Y2LH25</accession>
<protein>
    <submittedName>
        <fullName evidence="2">Uncharacterized protein</fullName>
    </submittedName>
</protein>